<accession>A0A0A8YCU7</accession>
<protein>
    <submittedName>
        <fullName evidence="1">Uncharacterized protein</fullName>
    </submittedName>
</protein>
<evidence type="ECO:0000313" key="1">
    <source>
        <dbReference type="EMBL" id="JAD23911.1"/>
    </source>
</evidence>
<dbReference type="AlphaFoldDB" id="A0A0A8YCU7"/>
<organism evidence="1">
    <name type="scientific">Arundo donax</name>
    <name type="common">Giant reed</name>
    <name type="synonym">Donax arundinaceus</name>
    <dbReference type="NCBI Taxonomy" id="35708"/>
    <lineage>
        <taxon>Eukaryota</taxon>
        <taxon>Viridiplantae</taxon>
        <taxon>Streptophyta</taxon>
        <taxon>Embryophyta</taxon>
        <taxon>Tracheophyta</taxon>
        <taxon>Spermatophyta</taxon>
        <taxon>Magnoliopsida</taxon>
        <taxon>Liliopsida</taxon>
        <taxon>Poales</taxon>
        <taxon>Poaceae</taxon>
        <taxon>PACMAD clade</taxon>
        <taxon>Arundinoideae</taxon>
        <taxon>Arundineae</taxon>
        <taxon>Arundo</taxon>
    </lineage>
</organism>
<reference evidence="1" key="2">
    <citation type="journal article" date="2015" name="Data Brief">
        <title>Shoot transcriptome of the giant reed, Arundo donax.</title>
        <authorList>
            <person name="Barrero R.A."/>
            <person name="Guerrero F.D."/>
            <person name="Moolhuijzen P."/>
            <person name="Goolsby J.A."/>
            <person name="Tidwell J."/>
            <person name="Bellgard S.E."/>
            <person name="Bellgard M.I."/>
        </authorList>
    </citation>
    <scope>NUCLEOTIDE SEQUENCE</scope>
    <source>
        <tissue evidence="1">Shoot tissue taken approximately 20 cm above the soil surface</tissue>
    </source>
</reference>
<proteinExistence type="predicted"/>
<sequence length="45" mass="5237">MSSDAEKTSCRDPPISICGHIFHHGQWKQQQNFHLDTSTHCSFHR</sequence>
<dbReference type="EMBL" id="GBRH01273984">
    <property type="protein sequence ID" value="JAD23911.1"/>
    <property type="molecule type" value="Transcribed_RNA"/>
</dbReference>
<reference evidence="1" key="1">
    <citation type="submission" date="2014-09" db="EMBL/GenBank/DDBJ databases">
        <authorList>
            <person name="Magalhaes I.L.F."/>
            <person name="Oliveira U."/>
            <person name="Santos F.R."/>
            <person name="Vidigal T.H.D.A."/>
            <person name="Brescovit A.D."/>
            <person name="Santos A.J."/>
        </authorList>
    </citation>
    <scope>NUCLEOTIDE SEQUENCE</scope>
    <source>
        <tissue evidence="1">Shoot tissue taken approximately 20 cm above the soil surface</tissue>
    </source>
</reference>
<name>A0A0A8YCU7_ARUDO</name>